<dbReference type="InterPro" id="IPR043108">
    <property type="entry name" value="Her-1_C"/>
</dbReference>
<sequence length="167" mass="19363">MSLIEKAARLCCPIHRLECCAERLGNNKTVLLNSCSMSYQEKVDVINCVQQELYGEVEMRKLSYNDSKCCIVWKDNFNDEDETCFNNCINTLGTPTIQAEAKIARMEKCKTRFPAIYGCFDECYNHYHDKYNGSVKFNFTQQCSQESFIERLEPGEVYPIVTNFSHE</sequence>
<dbReference type="SUPFAM" id="SSF110014">
    <property type="entry name" value="Her-1"/>
    <property type="match status" value="1"/>
</dbReference>
<dbReference type="Gene3D" id="1.10.150.360">
    <property type="match status" value="1"/>
</dbReference>
<accession>A0A914CNM7</accession>
<dbReference type="Proteomes" id="UP000887540">
    <property type="component" value="Unplaced"/>
</dbReference>
<evidence type="ECO:0000313" key="2">
    <source>
        <dbReference type="WBParaSite" id="ACRNAN_scaffold12763.g24048.t1"/>
    </source>
</evidence>
<dbReference type="InterPro" id="IPR015313">
    <property type="entry name" value="Her-1"/>
</dbReference>
<dbReference type="PANTHER" id="PTHR37979:SF1">
    <property type="entry name" value="PROTEIN HER-1"/>
    <property type="match status" value="1"/>
</dbReference>
<dbReference type="Pfam" id="PF09232">
    <property type="entry name" value="Caenor_Her-1"/>
    <property type="match status" value="1"/>
</dbReference>
<dbReference type="InterPro" id="IPR036341">
    <property type="entry name" value="Her-1_sf"/>
</dbReference>
<reference evidence="2" key="1">
    <citation type="submission" date="2022-11" db="UniProtKB">
        <authorList>
            <consortium name="WormBaseParasite"/>
        </authorList>
    </citation>
    <scope>IDENTIFICATION</scope>
</reference>
<dbReference type="AlphaFoldDB" id="A0A914CNM7"/>
<dbReference type="PANTHER" id="PTHR37979">
    <property type="entry name" value="PROTEIN HER-1"/>
    <property type="match status" value="1"/>
</dbReference>
<dbReference type="WBParaSite" id="ACRNAN_scaffold12763.g24048.t1">
    <property type="protein sequence ID" value="ACRNAN_scaffold12763.g24048.t1"/>
    <property type="gene ID" value="ACRNAN_scaffold12763.g24048"/>
</dbReference>
<organism evidence="1 2">
    <name type="scientific">Acrobeloides nanus</name>
    <dbReference type="NCBI Taxonomy" id="290746"/>
    <lineage>
        <taxon>Eukaryota</taxon>
        <taxon>Metazoa</taxon>
        <taxon>Ecdysozoa</taxon>
        <taxon>Nematoda</taxon>
        <taxon>Chromadorea</taxon>
        <taxon>Rhabditida</taxon>
        <taxon>Tylenchina</taxon>
        <taxon>Cephalobomorpha</taxon>
        <taxon>Cephaloboidea</taxon>
        <taxon>Cephalobidae</taxon>
        <taxon>Acrobeloides</taxon>
    </lineage>
</organism>
<evidence type="ECO:0000313" key="1">
    <source>
        <dbReference type="Proteomes" id="UP000887540"/>
    </source>
</evidence>
<keyword evidence="1" id="KW-1185">Reference proteome</keyword>
<protein>
    <submittedName>
        <fullName evidence="2">Uncharacterized protein</fullName>
    </submittedName>
</protein>
<name>A0A914CNM7_9BILA</name>
<proteinExistence type="predicted"/>
<dbReference type="Gene3D" id="1.10.150.370">
    <property type="entry name" value="Caenorhabditis elegans Her-1, C-terminal domain"/>
    <property type="match status" value="1"/>
</dbReference>